<sequence length="89" mass="9800">MLNAIKTRKASSSPCRTSLIDRIVLCQNLTAAGRMVVEQQWRPVRVTEERGAAARPPFRVDEEAGVTVATWSRSGQSQMLAQIFAGQRG</sequence>
<evidence type="ECO:0000313" key="2">
    <source>
        <dbReference type="Proteomes" id="UP001396334"/>
    </source>
</evidence>
<proteinExistence type="predicted"/>
<gene>
    <name evidence="1" type="ORF">V6N11_016801</name>
</gene>
<keyword evidence="2" id="KW-1185">Reference proteome</keyword>
<name>A0ABR2TW20_9ROSI</name>
<protein>
    <submittedName>
        <fullName evidence="1">Uncharacterized protein</fullName>
    </submittedName>
</protein>
<reference evidence="1 2" key="1">
    <citation type="journal article" date="2024" name="G3 (Bethesda)">
        <title>Genome assembly of Hibiscus sabdariffa L. provides insights into metabolisms of medicinal natural products.</title>
        <authorList>
            <person name="Kim T."/>
        </authorList>
    </citation>
    <scope>NUCLEOTIDE SEQUENCE [LARGE SCALE GENOMIC DNA]</scope>
    <source>
        <strain evidence="1">TK-2024</strain>
        <tissue evidence="1">Old leaves</tissue>
    </source>
</reference>
<evidence type="ECO:0000313" key="1">
    <source>
        <dbReference type="EMBL" id="KAK9041711.1"/>
    </source>
</evidence>
<dbReference type="EMBL" id="JBBPBN010000004">
    <property type="protein sequence ID" value="KAK9041711.1"/>
    <property type="molecule type" value="Genomic_DNA"/>
</dbReference>
<accession>A0ABR2TW20</accession>
<dbReference type="Proteomes" id="UP001396334">
    <property type="component" value="Unassembled WGS sequence"/>
</dbReference>
<organism evidence="1 2">
    <name type="scientific">Hibiscus sabdariffa</name>
    <name type="common">roselle</name>
    <dbReference type="NCBI Taxonomy" id="183260"/>
    <lineage>
        <taxon>Eukaryota</taxon>
        <taxon>Viridiplantae</taxon>
        <taxon>Streptophyta</taxon>
        <taxon>Embryophyta</taxon>
        <taxon>Tracheophyta</taxon>
        <taxon>Spermatophyta</taxon>
        <taxon>Magnoliopsida</taxon>
        <taxon>eudicotyledons</taxon>
        <taxon>Gunneridae</taxon>
        <taxon>Pentapetalae</taxon>
        <taxon>rosids</taxon>
        <taxon>malvids</taxon>
        <taxon>Malvales</taxon>
        <taxon>Malvaceae</taxon>
        <taxon>Malvoideae</taxon>
        <taxon>Hibiscus</taxon>
    </lineage>
</organism>
<comment type="caution">
    <text evidence="1">The sequence shown here is derived from an EMBL/GenBank/DDBJ whole genome shotgun (WGS) entry which is preliminary data.</text>
</comment>